<dbReference type="PANTHER" id="PTHR19871:SF28">
    <property type="entry name" value="AAA+ ATPASE DOMAIN-CONTAINING PROTEIN"/>
    <property type="match status" value="1"/>
</dbReference>
<sequence length="377" mass="44177">MEFFKYKIFHKPNYLLNGSNYPFIITGESGCGKTSVVGIVHQSIPEWFEKNTNIILITRFLGTTVQTSSIFKTYSSIALQLFYNINLISRNFNHTIYVNYSKCQDTISIRDFIYEEINIINNLDPTKKIIIILDSLDQLAPSDYKTTDKWLLTNLATNVKLICSTLPDHGNIFDMINEIISRKYKEKMIEDIREFNRTLSTSNSVTLSPMYEDTKSFLNNQILDVKSLNGEESEFILKNWLISSHKQLTESQWNDLRIMFNKANLLPLFLKLIYDIIVHYRSYENFDDQLKNCLIIDDLILYMFKRMEKIHGSTIVRRSLSYMTVCKNEINGLALFLIGRLKGIHIKFHKNCIENKYLETFLQCRSIKIKYIVTAKF</sequence>
<dbReference type="Gene3D" id="3.40.50.300">
    <property type="entry name" value="P-loop containing nucleotide triphosphate hydrolases"/>
    <property type="match status" value="1"/>
</dbReference>
<dbReference type="PANTHER" id="PTHR19871">
    <property type="entry name" value="BETA TRANSDUCIN-RELATED PROTEIN"/>
    <property type="match status" value="1"/>
</dbReference>
<comment type="caution">
    <text evidence="3">The sequence shown here is derived from an EMBL/GenBank/DDBJ whole genome shotgun (WGS) entry which is preliminary data.</text>
</comment>
<reference evidence="3 4" key="1">
    <citation type="journal article" date="2018" name="Sci. Rep.">
        <title>Genomic signatures of local adaptation to the degree of environmental predictability in rotifers.</title>
        <authorList>
            <person name="Franch-Gras L."/>
            <person name="Hahn C."/>
            <person name="Garcia-Roger E.M."/>
            <person name="Carmona M.J."/>
            <person name="Serra M."/>
            <person name="Gomez A."/>
        </authorList>
    </citation>
    <scope>NUCLEOTIDE SEQUENCE [LARGE SCALE GENOMIC DNA]</scope>
    <source>
        <strain evidence="3">HYR1</strain>
    </source>
</reference>
<evidence type="ECO:0000256" key="1">
    <source>
        <dbReference type="ARBA" id="ARBA00022737"/>
    </source>
</evidence>
<accession>A0A3M7T7T5</accession>
<protein>
    <submittedName>
        <fullName evidence="3">NACHT and WD repeat domain-containing 2-like</fullName>
    </submittedName>
</protein>
<feature type="domain" description="Nephrocystin 3-like N-terminal" evidence="2">
    <location>
        <begin position="23"/>
        <end position="152"/>
    </location>
</feature>
<dbReference type="OrthoDB" id="2325716at2759"/>
<keyword evidence="4" id="KW-1185">Reference proteome</keyword>
<evidence type="ECO:0000313" key="4">
    <source>
        <dbReference type="Proteomes" id="UP000276133"/>
    </source>
</evidence>
<dbReference type="AlphaFoldDB" id="A0A3M7T7T5"/>
<keyword evidence="1" id="KW-0677">Repeat</keyword>
<evidence type="ECO:0000313" key="3">
    <source>
        <dbReference type="EMBL" id="RNA44124.1"/>
    </source>
</evidence>
<evidence type="ECO:0000259" key="2">
    <source>
        <dbReference type="Pfam" id="PF24883"/>
    </source>
</evidence>
<dbReference type="SUPFAM" id="SSF52540">
    <property type="entry name" value="P-loop containing nucleoside triphosphate hydrolases"/>
    <property type="match status" value="1"/>
</dbReference>
<dbReference type="Proteomes" id="UP000276133">
    <property type="component" value="Unassembled WGS sequence"/>
</dbReference>
<proteinExistence type="predicted"/>
<dbReference type="InterPro" id="IPR027417">
    <property type="entry name" value="P-loop_NTPase"/>
</dbReference>
<dbReference type="STRING" id="10195.A0A3M7T7T5"/>
<organism evidence="3 4">
    <name type="scientific">Brachionus plicatilis</name>
    <name type="common">Marine rotifer</name>
    <name type="synonym">Brachionus muelleri</name>
    <dbReference type="NCBI Taxonomy" id="10195"/>
    <lineage>
        <taxon>Eukaryota</taxon>
        <taxon>Metazoa</taxon>
        <taxon>Spiralia</taxon>
        <taxon>Gnathifera</taxon>
        <taxon>Rotifera</taxon>
        <taxon>Eurotatoria</taxon>
        <taxon>Monogononta</taxon>
        <taxon>Pseudotrocha</taxon>
        <taxon>Ploima</taxon>
        <taxon>Brachionidae</taxon>
        <taxon>Brachionus</taxon>
    </lineage>
</organism>
<dbReference type="InterPro" id="IPR056884">
    <property type="entry name" value="NPHP3-like_N"/>
</dbReference>
<gene>
    <name evidence="3" type="ORF">BpHYR1_007240</name>
</gene>
<dbReference type="InterPro" id="IPR052752">
    <property type="entry name" value="NACHT-WD_repeat"/>
</dbReference>
<name>A0A3M7T7T5_BRAPC</name>
<dbReference type="Pfam" id="PF24883">
    <property type="entry name" value="NPHP3_N"/>
    <property type="match status" value="1"/>
</dbReference>
<dbReference type="EMBL" id="REGN01000147">
    <property type="protein sequence ID" value="RNA44124.1"/>
    <property type="molecule type" value="Genomic_DNA"/>
</dbReference>